<accession>A0A316UU30</accession>
<dbReference type="Gene3D" id="3.50.50.80">
    <property type="entry name" value="Ubiquitin-activating enzyme E1, inactive adenylation domain, subdomain 1"/>
    <property type="match status" value="1"/>
</dbReference>
<feature type="binding site" evidence="10">
    <location>
        <position position="460"/>
    </location>
    <ligand>
        <name>Zn(2+)</name>
        <dbReference type="ChEBI" id="CHEBI:29105"/>
    </ligand>
</feature>
<dbReference type="InterPro" id="IPR042449">
    <property type="entry name" value="Ub-E1_IAD_1"/>
</dbReference>
<feature type="binding site" evidence="9">
    <location>
        <begin position="61"/>
        <end position="64"/>
    </location>
    <ligand>
        <name>ATP</name>
        <dbReference type="ChEBI" id="CHEBI:30616"/>
    </ligand>
</feature>
<dbReference type="PROSITE" id="PS00865">
    <property type="entry name" value="UBIQUITIN_ACTIVAT_2"/>
    <property type="match status" value="1"/>
</dbReference>
<keyword evidence="5" id="KW-0833">Ubl conjugation pathway</keyword>
<evidence type="ECO:0000256" key="2">
    <source>
        <dbReference type="ARBA" id="ARBA00005673"/>
    </source>
</evidence>
<dbReference type="InterPro" id="IPR030661">
    <property type="entry name" value="Uba2"/>
</dbReference>
<dbReference type="InterPro" id="IPR000594">
    <property type="entry name" value="ThiF_NAD_FAD-bd"/>
</dbReference>
<dbReference type="RefSeq" id="XP_025362443.1">
    <property type="nucleotide sequence ID" value="XM_025504066.1"/>
</dbReference>
<dbReference type="InterPro" id="IPR023318">
    <property type="entry name" value="Ub_act_enz_dom_a_sf"/>
</dbReference>
<proteinExistence type="inferred from homology"/>
<feature type="binding site" evidence="9">
    <location>
        <position position="77"/>
    </location>
    <ligand>
        <name>ATP</name>
        <dbReference type="ChEBI" id="CHEBI:30616"/>
    </ligand>
</feature>
<name>A0A316UU30_9BASI</name>
<organism evidence="14 15">
    <name type="scientific">Jaminaea rosea</name>
    <dbReference type="NCBI Taxonomy" id="1569628"/>
    <lineage>
        <taxon>Eukaryota</taxon>
        <taxon>Fungi</taxon>
        <taxon>Dikarya</taxon>
        <taxon>Basidiomycota</taxon>
        <taxon>Ustilaginomycotina</taxon>
        <taxon>Exobasidiomycetes</taxon>
        <taxon>Microstromatales</taxon>
        <taxon>Microstromatales incertae sedis</taxon>
        <taxon>Jaminaea</taxon>
    </lineage>
</organism>
<keyword evidence="6 10" id="KW-0862">Zinc</keyword>
<keyword evidence="3 10" id="KW-0479">Metal-binding</keyword>
<evidence type="ECO:0000256" key="3">
    <source>
        <dbReference type="ARBA" id="ARBA00022723"/>
    </source>
</evidence>
<dbReference type="Gene3D" id="1.10.10.520">
    <property type="entry name" value="Ubiquitin activating enzymes (Uba3). Chain: B, domain 2"/>
    <property type="match status" value="1"/>
</dbReference>
<evidence type="ECO:0000259" key="12">
    <source>
        <dbReference type="Pfam" id="PF00899"/>
    </source>
</evidence>
<evidence type="ECO:0000256" key="11">
    <source>
        <dbReference type="PROSITE-ProRule" id="PRU10132"/>
    </source>
</evidence>
<protein>
    <recommendedName>
        <fullName evidence="16">Ubiquitin-activating enzyme E1-like</fullName>
    </recommendedName>
</protein>
<dbReference type="InterPro" id="IPR033127">
    <property type="entry name" value="UBQ-activ_enz_E1_Cys_AS"/>
</dbReference>
<dbReference type="GO" id="GO:0016925">
    <property type="term" value="P:protein sumoylation"/>
    <property type="evidence" value="ECO:0007669"/>
    <property type="project" value="UniProtKB-UniPathway"/>
</dbReference>
<evidence type="ECO:0000256" key="4">
    <source>
        <dbReference type="ARBA" id="ARBA00022741"/>
    </source>
</evidence>
<dbReference type="GO" id="GO:0046872">
    <property type="term" value="F:metal ion binding"/>
    <property type="evidence" value="ECO:0007669"/>
    <property type="project" value="UniProtKB-KW"/>
</dbReference>
<evidence type="ECO:0000256" key="7">
    <source>
        <dbReference type="ARBA" id="ARBA00022840"/>
    </source>
</evidence>
<evidence type="ECO:0000313" key="15">
    <source>
        <dbReference type="Proteomes" id="UP000245884"/>
    </source>
</evidence>
<feature type="active site" description="Glycyl thioester intermediate" evidence="8 11">
    <location>
        <position position="179"/>
    </location>
</feature>
<comment type="pathway">
    <text evidence="1">Protein modification; protein sumoylation.</text>
</comment>
<dbReference type="Pfam" id="PF10585">
    <property type="entry name" value="UBA_E1_SCCH"/>
    <property type="match status" value="1"/>
</dbReference>
<dbReference type="FunFam" id="1.10.10.520:FF:000011">
    <property type="entry name" value="Ubiquitin-activating enzyme E1-like"/>
    <property type="match status" value="1"/>
</dbReference>
<feature type="binding site" evidence="9">
    <location>
        <begin position="29"/>
        <end position="34"/>
    </location>
    <ligand>
        <name>ATP</name>
        <dbReference type="ChEBI" id="CHEBI:30616"/>
    </ligand>
</feature>
<feature type="binding site" evidence="10">
    <location>
        <position position="457"/>
    </location>
    <ligand>
        <name>Zn(2+)</name>
        <dbReference type="ChEBI" id="CHEBI:29105"/>
    </ligand>
</feature>
<keyword evidence="4 9" id="KW-0547">Nucleotide-binding</keyword>
<dbReference type="GO" id="GO:0005737">
    <property type="term" value="C:cytoplasm"/>
    <property type="evidence" value="ECO:0007669"/>
    <property type="project" value="TreeGrafter"/>
</dbReference>
<feature type="domain" description="Ubiquitin-activating enzyme SCCH" evidence="13">
    <location>
        <begin position="309"/>
        <end position="381"/>
    </location>
</feature>
<feature type="binding site" evidence="9">
    <location>
        <begin position="123"/>
        <end position="128"/>
    </location>
    <ligand>
        <name>ATP</name>
        <dbReference type="ChEBI" id="CHEBI:30616"/>
    </ligand>
</feature>
<dbReference type="EMBL" id="KZ819667">
    <property type="protein sequence ID" value="PWN27831.1"/>
    <property type="molecule type" value="Genomic_DNA"/>
</dbReference>
<sequence>PARNAFASQVLGASFFASHVSSSRVLLVGAGGIGCEVIKDLVLFGFRHIEVIDLDTIDLSNLNRQFLFNRSHIKKSKSIVAASVAGSFEPEAKIVAHHGNVKDGKMFGYDFFRDFDVVLNALDNLDARRWVNRMCIATGVSLVESGTTGFLGQVQPIVKDAMACYDCTEKPVQKTFPVCTIRSTPSTPIHCVVWAKTWLFTQLFGEDDETETAELDKAEADGGNSDEINALRKEAGEMRALRSTLATPGAAQRVFDKVFKADVDRLLGMDEMWRNRKRPTPLAYAEALKSTAAAPAPAAATSTAAPATTTQTLRDQRQLSLKETVEMFTTSLDALAKRAAGSSTALSFDKDDSDALDFVTSSSNLRSIVHAIETKTRFDVKQMAGNIIPAIASTNAIIAGALVLQALHLLAGRGDDSSSSGSAAAAFGPSHAHDVMLGKSTRHVLSGTAPPKPNPSCSVCSDVYVPLILTGPSSSTSSATLGQVITLVRQPRSEGGLGLDEDEELGVYEGNRLLADPDFDDNHERSLASLGVDEGKFLALVDEDGVRQTVQLIVVVREGE</sequence>
<dbReference type="Gene3D" id="3.10.290.20">
    <property type="entry name" value="Ubiquitin-like 2 activating enzyme e1b. Chain: B, domain 3"/>
    <property type="match status" value="1"/>
</dbReference>
<evidence type="ECO:0000256" key="10">
    <source>
        <dbReference type="PIRSR" id="PIRSR039133-3"/>
    </source>
</evidence>
<evidence type="ECO:0000256" key="6">
    <source>
        <dbReference type="ARBA" id="ARBA00022833"/>
    </source>
</evidence>
<dbReference type="UniPathway" id="UPA00886"/>
<dbReference type="STRING" id="1569628.A0A316UU30"/>
<dbReference type="Proteomes" id="UP000245884">
    <property type="component" value="Unassembled WGS sequence"/>
</dbReference>
<dbReference type="GO" id="GO:0019948">
    <property type="term" value="F:SUMO activating enzyme activity"/>
    <property type="evidence" value="ECO:0007669"/>
    <property type="project" value="InterPro"/>
</dbReference>
<dbReference type="GO" id="GO:0031510">
    <property type="term" value="C:SUMO activating enzyme complex"/>
    <property type="evidence" value="ECO:0007669"/>
    <property type="project" value="TreeGrafter"/>
</dbReference>
<dbReference type="AlphaFoldDB" id="A0A316UU30"/>
<dbReference type="OrthoDB" id="10255449at2759"/>
<comment type="similarity">
    <text evidence="2">Belongs to the ubiquitin-activating E1 family.</text>
</comment>
<dbReference type="InterPro" id="IPR019572">
    <property type="entry name" value="UBA_E1_SCCH"/>
</dbReference>
<dbReference type="PANTHER" id="PTHR10953">
    <property type="entry name" value="UBIQUITIN-ACTIVATING ENZYME E1"/>
    <property type="match status" value="1"/>
</dbReference>
<evidence type="ECO:0000256" key="1">
    <source>
        <dbReference type="ARBA" id="ARBA00004718"/>
    </source>
</evidence>
<keyword evidence="7 9" id="KW-0067">ATP-binding</keyword>
<dbReference type="InterPro" id="IPR035985">
    <property type="entry name" value="Ubiquitin-activating_enz"/>
</dbReference>
<dbReference type="GeneID" id="37025889"/>
<gene>
    <name evidence="14" type="ORF">BDZ90DRAFT_210207</name>
</gene>
<dbReference type="GO" id="GO:0005524">
    <property type="term" value="F:ATP binding"/>
    <property type="evidence" value="ECO:0007669"/>
    <property type="project" value="UniProtKB-KW"/>
</dbReference>
<evidence type="ECO:0008006" key="16">
    <source>
        <dbReference type="Google" id="ProtNLM"/>
    </source>
</evidence>
<evidence type="ECO:0000313" key="14">
    <source>
        <dbReference type="EMBL" id="PWN27831.1"/>
    </source>
</evidence>
<feature type="non-terminal residue" evidence="14">
    <location>
        <position position="1"/>
    </location>
</feature>
<feature type="binding site" evidence="10">
    <location>
        <position position="164"/>
    </location>
    <ligand>
        <name>Zn(2+)</name>
        <dbReference type="ChEBI" id="CHEBI:29105"/>
    </ligand>
</feature>
<feature type="binding site" evidence="10">
    <location>
        <position position="167"/>
    </location>
    <ligand>
        <name>Zn(2+)</name>
        <dbReference type="ChEBI" id="CHEBI:29105"/>
    </ligand>
</feature>
<dbReference type="PANTHER" id="PTHR10953:SF5">
    <property type="entry name" value="SUMO-ACTIVATING ENZYME SUBUNIT 2"/>
    <property type="match status" value="1"/>
</dbReference>
<keyword evidence="15" id="KW-1185">Reference proteome</keyword>
<feature type="non-terminal residue" evidence="14">
    <location>
        <position position="560"/>
    </location>
</feature>
<evidence type="ECO:0000256" key="5">
    <source>
        <dbReference type="ARBA" id="ARBA00022786"/>
    </source>
</evidence>
<dbReference type="InterPro" id="IPR045886">
    <property type="entry name" value="ThiF/MoeB/HesA"/>
</dbReference>
<evidence type="ECO:0000256" key="9">
    <source>
        <dbReference type="PIRSR" id="PIRSR039133-2"/>
    </source>
</evidence>
<dbReference type="SUPFAM" id="SSF69572">
    <property type="entry name" value="Activating enzymes of the ubiquitin-like proteins"/>
    <property type="match status" value="1"/>
</dbReference>
<evidence type="ECO:0000256" key="8">
    <source>
        <dbReference type="PIRSR" id="PIRSR039133-1"/>
    </source>
</evidence>
<dbReference type="FunFam" id="3.50.50.80:FF:000002">
    <property type="entry name" value="SUMO-activating enzyme subunit 2"/>
    <property type="match status" value="1"/>
</dbReference>
<feature type="binding site" evidence="9">
    <location>
        <position position="53"/>
    </location>
    <ligand>
        <name>ATP</name>
        <dbReference type="ChEBI" id="CHEBI:30616"/>
    </ligand>
</feature>
<reference evidence="14 15" key="1">
    <citation type="journal article" date="2018" name="Mol. Biol. Evol.">
        <title>Broad Genomic Sampling Reveals a Smut Pathogenic Ancestry of the Fungal Clade Ustilaginomycotina.</title>
        <authorList>
            <person name="Kijpornyongpan T."/>
            <person name="Mondo S.J."/>
            <person name="Barry K."/>
            <person name="Sandor L."/>
            <person name="Lee J."/>
            <person name="Lipzen A."/>
            <person name="Pangilinan J."/>
            <person name="LaButti K."/>
            <person name="Hainaut M."/>
            <person name="Henrissat B."/>
            <person name="Grigoriev I.V."/>
            <person name="Spatafora J.W."/>
            <person name="Aime M.C."/>
        </authorList>
    </citation>
    <scope>NUCLEOTIDE SEQUENCE [LARGE SCALE GENOMIC DNA]</scope>
    <source>
        <strain evidence="14 15">MCA 5214</strain>
    </source>
</reference>
<dbReference type="Pfam" id="PF00899">
    <property type="entry name" value="ThiF"/>
    <property type="match status" value="1"/>
</dbReference>
<feature type="domain" description="THIF-type NAD/FAD binding fold" evidence="12">
    <location>
        <begin position="19"/>
        <end position="418"/>
    </location>
</feature>
<evidence type="ECO:0000259" key="13">
    <source>
        <dbReference type="Pfam" id="PF10585"/>
    </source>
</evidence>
<dbReference type="PIRSF" id="PIRSF039133">
    <property type="entry name" value="SUMO_E1B"/>
    <property type="match status" value="1"/>
</dbReference>